<feature type="region of interest" description="Disordered" evidence="1">
    <location>
        <begin position="30"/>
        <end position="49"/>
    </location>
</feature>
<name>A0AAW2I160_9NEOP</name>
<gene>
    <name evidence="2" type="ORF">PYX00_003310</name>
</gene>
<reference evidence="2" key="1">
    <citation type="journal article" date="2024" name="Gigascience">
        <title>Chromosome-level genome of the poultry shaft louse Menopon gallinae provides insight into the host-switching and adaptive evolution of parasitic lice.</title>
        <authorList>
            <person name="Xu Y."/>
            <person name="Ma L."/>
            <person name="Liu S."/>
            <person name="Liang Y."/>
            <person name="Liu Q."/>
            <person name="He Z."/>
            <person name="Tian L."/>
            <person name="Duan Y."/>
            <person name="Cai W."/>
            <person name="Li H."/>
            <person name="Song F."/>
        </authorList>
    </citation>
    <scope>NUCLEOTIDE SEQUENCE</scope>
    <source>
        <strain evidence="2">Cailab_2023a</strain>
    </source>
</reference>
<dbReference type="AlphaFoldDB" id="A0AAW2I160"/>
<dbReference type="EMBL" id="JARGDH010000002">
    <property type="protein sequence ID" value="KAL0275473.1"/>
    <property type="molecule type" value="Genomic_DNA"/>
</dbReference>
<accession>A0AAW2I160</accession>
<organism evidence="2">
    <name type="scientific">Menopon gallinae</name>
    <name type="common">poultry shaft louse</name>
    <dbReference type="NCBI Taxonomy" id="328185"/>
    <lineage>
        <taxon>Eukaryota</taxon>
        <taxon>Metazoa</taxon>
        <taxon>Ecdysozoa</taxon>
        <taxon>Arthropoda</taxon>
        <taxon>Hexapoda</taxon>
        <taxon>Insecta</taxon>
        <taxon>Pterygota</taxon>
        <taxon>Neoptera</taxon>
        <taxon>Paraneoptera</taxon>
        <taxon>Psocodea</taxon>
        <taxon>Troctomorpha</taxon>
        <taxon>Phthiraptera</taxon>
        <taxon>Amblycera</taxon>
        <taxon>Menoponidae</taxon>
        <taxon>Menopon</taxon>
    </lineage>
</organism>
<proteinExistence type="predicted"/>
<sequence length="97" mass="10861">MQLSWIIRILTATCDIVGSQVPDAIFPKTKQLSPKGEMSDGVRTPSRVKCGESSTKSALIFCENERRCGFLHGETHNFTRPERDGRNLIPEERNSAL</sequence>
<feature type="region of interest" description="Disordered" evidence="1">
    <location>
        <begin position="75"/>
        <end position="97"/>
    </location>
</feature>
<evidence type="ECO:0000313" key="2">
    <source>
        <dbReference type="EMBL" id="KAL0275473.1"/>
    </source>
</evidence>
<evidence type="ECO:0008006" key="3">
    <source>
        <dbReference type="Google" id="ProtNLM"/>
    </source>
</evidence>
<comment type="caution">
    <text evidence="2">The sequence shown here is derived from an EMBL/GenBank/DDBJ whole genome shotgun (WGS) entry which is preliminary data.</text>
</comment>
<evidence type="ECO:0000256" key="1">
    <source>
        <dbReference type="SAM" id="MobiDB-lite"/>
    </source>
</evidence>
<protein>
    <recommendedName>
        <fullName evidence="3">Secreted protein</fullName>
    </recommendedName>
</protein>